<dbReference type="InterPro" id="IPR023214">
    <property type="entry name" value="HAD_sf"/>
</dbReference>
<dbReference type="InterPro" id="IPR052791">
    <property type="entry name" value="SSM1_domain"/>
</dbReference>
<dbReference type="InParanoid" id="C5M131"/>
<dbReference type="PANTHER" id="PTHR47438:SF1">
    <property type="entry name" value="PHOSPHATE METABOLISM PROTEIN 8-RELATED"/>
    <property type="match status" value="1"/>
</dbReference>
<dbReference type="Gene3D" id="3.40.50.1000">
    <property type="entry name" value="HAD superfamily/HAD-like"/>
    <property type="match status" value="1"/>
</dbReference>
<dbReference type="Proteomes" id="UP000007800">
    <property type="component" value="Unassembled WGS sequence"/>
</dbReference>
<evidence type="ECO:0000256" key="1">
    <source>
        <dbReference type="SAM" id="MobiDB-lite"/>
    </source>
</evidence>
<protein>
    <submittedName>
        <fullName evidence="2">Protein SSM1, putative</fullName>
    </submittedName>
</protein>
<accession>C5M131</accession>
<dbReference type="SUPFAM" id="SSF56784">
    <property type="entry name" value="HAD-like"/>
    <property type="match status" value="1"/>
</dbReference>
<dbReference type="RefSeq" id="XP_002764544.1">
    <property type="nucleotide sequence ID" value="XM_002764498.1"/>
</dbReference>
<gene>
    <name evidence="2" type="ORF">Pmar_PMAR024702</name>
</gene>
<dbReference type="GeneID" id="9054409"/>
<name>C5M131_PERM5</name>
<dbReference type="PANTHER" id="PTHR47438">
    <property type="entry name" value="PHOSPHATE METABOLISM PROTEIN 8-RELATED"/>
    <property type="match status" value="1"/>
</dbReference>
<dbReference type="GO" id="GO:0008252">
    <property type="term" value="F:nucleotidase activity"/>
    <property type="evidence" value="ECO:0007669"/>
    <property type="project" value="TreeGrafter"/>
</dbReference>
<dbReference type="GO" id="GO:0006206">
    <property type="term" value="P:pyrimidine nucleobase metabolic process"/>
    <property type="evidence" value="ECO:0007669"/>
    <property type="project" value="TreeGrafter"/>
</dbReference>
<proteinExistence type="predicted"/>
<dbReference type="NCBIfam" id="TIGR01509">
    <property type="entry name" value="HAD-SF-IA-v3"/>
    <property type="match status" value="1"/>
</dbReference>
<organism evidence="3">
    <name type="scientific">Perkinsus marinus (strain ATCC 50983 / TXsc)</name>
    <dbReference type="NCBI Taxonomy" id="423536"/>
    <lineage>
        <taxon>Eukaryota</taxon>
        <taxon>Sar</taxon>
        <taxon>Alveolata</taxon>
        <taxon>Perkinsozoa</taxon>
        <taxon>Perkinsea</taxon>
        <taxon>Perkinsida</taxon>
        <taxon>Perkinsidae</taxon>
        <taxon>Perkinsus</taxon>
    </lineage>
</organism>
<keyword evidence="3" id="KW-1185">Reference proteome</keyword>
<dbReference type="AlphaFoldDB" id="C5M131"/>
<dbReference type="SFLD" id="SFLDG01129">
    <property type="entry name" value="C1.5:_HAD__Beta-PGM__Phosphata"/>
    <property type="match status" value="1"/>
</dbReference>
<dbReference type="InterPro" id="IPR036412">
    <property type="entry name" value="HAD-like_sf"/>
</dbReference>
<feature type="region of interest" description="Disordered" evidence="1">
    <location>
        <begin position="275"/>
        <end position="295"/>
    </location>
</feature>
<dbReference type="EMBL" id="GG687290">
    <property type="protein sequence ID" value="EEQ97261.1"/>
    <property type="molecule type" value="Genomic_DNA"/>
</dbReference>
<evidence type="ECO:0000313" key="3">
    <source>
        <dbReference type="Proteomes" id="UP000007800"/>
    </source>
</evidence>
<dbReference type="SFLD" id="SFLDS00003">
    <property type="entry name" value="Haloacid_Dehalogenase"/>
    <property type="match status" value="1"/>
</dbReference>
<evidence type="ECO:0000313" key="2">
    <source>
        <dbReference type="EMBL" id="EEQ97261.1"/>
    </source>
</evidence>
<reference evidence="2 3" key="1">
    <citation type="submission" date="2008-07" db="EMBL/GenBank/DDBJ databases">
        <authorList>
            <person name="El-Sayed N."/>
            <person name="Caler E."/>
            <person name="Inman J."/>
            <person name="Amedeo P."/>
            <person name="Hass B."/>
            <person name="Wortman J."/>
        </authorList>
    </citation>
    <scope>NUCLEOTIDE SEQUENCE [LARGE SCALE GENOMIC DNA]</scope>
    <source>
        <strain evidence="3">ATCC 50983 / TXsc</strain>
    </source>
</reference>
<dbReference type="Pfam" id="PF00702">
    <property type="entry name" value="Hydrolase"/>
    <property type="match status" value="1"/>
</dbReference>
<dbReference type="InterPro" id="IPR006439">
    <property type="entry name" value="HAD-SF_hydro_IA"/>
</dbReference>
<dbReference type="OMA" id="VCKPFAN"/>
<dbReference type="OrthoDB" id="433379at2759"/>
<feature type="compositionally biased region" description="Polar residues" evidence="1">
    <location>
        <begin position="277"/>
        <end position="289"/>
    </location>
</feature>
<sequence>MSFHPSSLSPSRKARRLSSDCSSSEPVLFLDCDDTLYWKDRREVGRLLTRKIGKYIYQNFGLDSSGGYSLYSQYGTCIKGLIEEGYIAKNDKAEIARYFNETHALSELSDLIPPDPSLREMLKRIGVPTWVLTVGPMQHCLRCLKLLGVEDLLPNVIDTAMCNFETKRKAPCYNIAMNIAGVTDPSSCILVDDSAANLEAAKQVGWRTVLVNPSGTLKGPFPGVDYIIDNVTLLPTVLPECFNSATDSEASSDDEIISVSMNPYTGKRSRHIESIDTAPSESQFGSFSSDIGCED</sequence>
<dbReference type="GO" id="GO:0009166">
    <property type="term" value="P:nucleotide catabolic process"/>
    <property type="evidence" value="ECO:0007669"/>
    <property type="project" value="TreeGrafter"/>
</dbReference>